<dbReference type="EMBL" id="JAHLFM010000022">
    <property type="protein sequence ID" value="MBU3830807.1"/>
    <property type="molecule type" value="Genomic_DNA"/>
</dbReference>
<comment type="caution">
    <text evidence="6">The sequence shown here is derived from an EMBL/GenBank/DDBJ whole genome shotgun (WGS) entry which is preliminary data.</text>
</comment>
<dbReference type="EC" id="1.17.7.4" evidence="6"/>
<reference evidence="6" key="1">
    <citation type="journal article" date="2021" name="PeerJ">
        <title>Extensive microbial diversity within the chicken gut microbiome revealed by metagenomics and culture.</title>
        <authorList>
            <person name="Gilroy R."/>
            <person name="Ravi A."/>
            <person name="Getino M."/>
            <person name="Pursley I."/>
            <person name="Horton D.L."/>
            <person name="Alikhan N.F."/>
            <person name="Baker D."/>
            <person name="Gharbi K."/>
            <person name="Hall N."/>
            <person name="Watson M."/>
            <person name="Adriaenssens E.M."/>
            <person name="Foster-Nyarko E."/>
            <person name="Jarju S."/>
            <person name="Secka A."/>
            <person name="Antonio M."/>
            <person name="Oren A."/>
            <person name="Chaudhuri R.R."/>
            <person name="La Ragione R."/>
            <person name="Hildebrand F."/>
            <person name="Pallen M.J."/>
        </authorList>
    </citation>
    <scope>NUCLEOTIDE SEQUENCE</scope>
    <source>
        <strain evidence="6">A5-1222</strain>
    </source>
</reference>
<keyword evidence="2" id="KW-0004">4Fe-4S</keyword>
<evidence type="ECO:0000256" key="3">
    <source>
        <dbReference type="ARBA" id="ARBA00022723"/>
    </source>
</evidence>
<sequence length="290" mass="33279">MNVYKVSPRGYCSGVVEALKIVKDTISQFPNQKIYMLGLFVHNPNMIKEFENKVVILDDTNISRYKLVENLPIANNNEIIILSAHGTDFKTIYLAINKGYKVINTTCKYVNQTHDAIKESISKNHHIIFIGKKNHPETNAIISNNPSIHFVENYNDIFNINIADTSPIDVYNQTTLSIFDIKHLHDEILSKFNNVNIYNEICDATTQRQLSLYNFDKKVDIFFVIGYKKSSNSNELYKIAKKRFNNAFLINSIEEINLKWLDGVKNIGITSGTSTPTELTNKIIKFLEEF</sequence>
<proteinExistence type="predicted"/>
<keyword evidence="6" id="KW-0560">Oxidoreductase</keyword>
<dbReference type="GO" id="GO:0046872">
    <property type="term" value="F:metal ion binding"/>
    <property type="evidence" value="ECO:0007669"/>
    <property type="project" value="UniProtKB-KW"/>
</dbReference>
<protein>
    <submittedName>
        <fullName evidence="6">4-hydroxy-3-methylbut-2-enyl diphosphate reductase</fullName>
        <ecNumber evidence="6">1.17.7.4</ecNumber>
    </submittedName>
</protein>
<dbReference type="AlphaFoldDB" id="A0A9E2NVV4"/>
<dbReference type="PANTHER" id="PTHR30426">
    <property type="entry name" value="4-HYDROXY-3-METHYLBUT-2-ENYL DIPHOSPHATE REDUCTASE"/>
    <property type="match status" value="1"/>
</dbReference>
<gene>
    <name evidence="6" type="primary">ispH</name>
    <name evidence="6" type="ORF">H9897_01475</name>
</gene>
<evidence type="ECO:0000313" key="6">
    <source>
        <dbReference type="EMBL" id="MBU3830807.1"/>
    </source>
</evidence>
<dbReference type="GO" id="GO:0019288">
    <property type="term" value="P:isopentenyl diphosphate biosynthetic process, methylerythritol 4-phosphate pathway"/>
    <property type="evidence" value="ECO:0007669"/>
    <property type="project" value="InterPro"/>
</dbReference>
<dbReference type="GO" id="GO:0051745">
    <property type="term" value="F:4-hydroxy-3-methylbut-2-enyl diphosphate reductase activity"/>
    <property type="evidence" value="ECO:0007669"/>
    <property type="project" value="UniProtKB-EC"/>
</dbReference>
<dbReference type="Proteomes" id="UP000824247">
    <property type="component" value="Unassembled WGS sequence"/>
</dbReference>
<evidence type="ECO:0000256" key="4">
    <source>
        <dbReference type="ARBA" id="ARBA00023004"/>
    </source>
</evidence>
<dbReference type="Pfam" id="PF02401">
    <property type="entry name" value="LYTB"/>
    <property type="match status" value="1"/>
</dbReference>
<keyword evidence="3" id="KW-0479">Metal-binding</keyword>
<reference evidence="6" key="2">
    <citation type="submission" date="2021-04" db="EMBL/GenBank/DDBJ databases">
        <authorList>
            <person name="Gilroy R."/>
        </authorList>
    </citation>
    <scope>NUCLEOTIDE SEQUENCE</scope>
    <source>
        <strain evidence="6">A5-1222</strain>
    </source>
</reference>
<keyword evidence="4" id="KW-0408">Iron</keyword>
<comment type="cofactor">
    <cofactor evidence="1">
        <name>[4Fe-4S] cluster</name>
        <dbReference type="ChEBI" id="CHEBI:49883"/>
    </cofactor>
</comment>
<accession>A0A9E2NVV4</accession>
<dbReference type="CDD" id="cd13944">
    <property type="entry name" value="lytB_ispH"/>
    <property type="match status" value="1"/>
</dbReference>
<organism evidence="6 7">
    <name type="scientific">Candidatus Ureaplasma intestinipullorum</name>
    <dbReference type="NCBI Taxonomy" id="2838770"/>
    <lineage>
        <taxon>Bacteria</taxon>
        <taxon>Bacillati</taxon>
        <taxon>Mycoplasmatota</taxon>
        <taxon>Mycoplasmoidales</taxon>
        <taxon>Mycoplasmoidaceae</taxon>
        <taxon>Ureaplasma</taxon>
    </lineage>
</organism>
<dbReference type="NCBIfam" id="TIGR00216">
    <property type="entry name" value="ispH_lytB"/>
    <property type="match status" value="1"/>
</dbReference>
<dbReference type="GO" id="GO:0051539">
    <property type="term" value="F:4 iron, 4 sulfur cluster binding"/>
    <property type="evidence" value="ECO:0007669"/>
    <property type="project" value="UniProtKB-KW"/>
</dbReference>
<dbReference type="PANTHER" id="PTHR30426:SF0">
    <property type="entry name" value="4-HYDROXY-3-METHYLBUT-2-ENYL DIPHOSPHATE REDUCTASE"/>
    <property type="match status" value="1"/>
</dbReference>
<evidence type="ECO:0000256" key="2">
    <source>
        <dbReference type="ARBA" id="ARBA00022485"/>
    </source>
</evidence>
<evidence type="ECO:0000256" key="5">
    <source>
        <dbReference type="ARBA" id="ARBA00023014"/>
    </source>
</evidence>
<evidence type="ECO:0000256" key="1">
    <source>
        <dbReference type="ARBA" id="ARBA00001966"/>
    </source>
</evidence>
<evidence type="ECO:0000313" key="7">
    <source>
        <dbReference type="Proteomes" id="UP000824247"/>
    </source>
</evidence>
<name>A0A9E2NVV4_9BACT</name>
<dbReference type="GO" id="GO:0050992">
    <property type="term" value="P:dimethylallyl diphosphate biosynthetic process"/>
    <property type="evidence" value="ECO:0007669"/>
    <property type="project" value="InterPro"/>
</dbReference>
<dbReference type="Gene3D" id="3.40.1010.20">
    <property type="entry name" value="4-hydroxy-3-methylbut-2-enyl diphosphate reductase, catalytic domain"/>
    <property type="match status" value="2"/>
</dbReference>
<keyword evidence="5" id="KW-0411">Iron-sulfur</keyword>
<dbReference type="InterPro" id="IPR003451">
    <property type="entry name" value="LytB/IspH"/>
</dbReference>
<dbReference type="Gene3D" id="3.40.50.11270">
    <property type="match status" value="1"/>
</dbReference>